<feature type="transmembrane region" description="Helical" evidence="1">
    <location>
        <begin position="20"/>
        <end position="37"/>
    </location>
</feature>
<sequence>MSLTTNGNTETERVTPRSVVLLAAMIIVVLVIPALLGRSNTTEEFDRTPIYDLNIANPKIMFFGNSLLDNRIDPEYISQIIGHKSISLAIDGTGPGVWYMQLRNIVGAMTNKPDTVFIFFHDDLITRQISFTGSKDPGLIERLTDPDWPPDRSATTTHQNIAQRASEKLAVIYPVSSYAFQQHFINFAGARVIGMKPGDIQVEIDQLSALANKREQAAIIQQPKFHGTFESTLPNSYLPALIQTAINIDVDLVLIRVAARPNQDGSPNEPNDLANYSSDLGHYLAGQGVSYMDLTGHPGIDAAMYYDGYHLKHRFR</sequence>
<reference evidence="2" key="1">
    <citation type="submission" date="2018-05" db="EMBL/GenBank/DDBJ databases">
        <authorList>
            <person name="Lanie J.A."/>
            <person name="Ng W.-L."/>
            <person name="Kazmierczak K.M."/>
            <person name="Andrzejewski T.M."/>
            <person name="Davidsen T.M."/>
            <person name="Wayne K.J."/>
            <person name="Tettelin H."/>
            <person name="Glass J.I."/>
            <person name="Rusch D."/>
            <person name="Podicherti R."/>
            <person name="Tsui H.-C.T."/>
            <person name="Winkler M.E."/>
        </authorList>
    </citation>
    <scope>NUCLEOTIDE SEQUENCE</scope>
</reference>
<dbReference type="AlphaFoldDB" id="A0A382NLA0"/>
<evidence type="ECO:0000313" key="2">
    <source>
        <dbReference type="EMBL" id="SVC61087.1"/>
    </source>
</evidence>
<keyword evidence="1" id="KW-0472">Membrane</keyword>
<dbReference type="EMBL" id="UINC01100773">
    <property type="protein sequence ID" value="SVC61087.1"/>
    <property type="molecule type" value="Genomic_DNA"/>
</dbReference>
<accession>A0A382NLA0</accession>
<gene>
    <name evidence="2" type="ORF">METZ01_LOCUS313941</name>
</gene>
<name>A0A382NLA0_9ZZZZ</name>
<proteinExistence type="predicted"/>
<keyword evidence="1" id="KW-1133">Transmembrane helix</keyword>
<evidence type="ECO:0008006" key="3">
    <source>
        <dbReference type="Google" id="ProtNLM"/>
    </source>
</evidence>
<organism evidence="2">
    <name type="scientific">marine metagenome</name>
    <dbReference type="NCBI Taxonomy" id="408172"/>
    <lineage>
        <taxon>unclassified sequences</taxon>
        <taxon>metagenomes</taxon>
        <taxon>ecological metagenomes</taxon>
    </lineage>
</organism>
<keyword evidence="1" id="KW-0812">Transmembrane</keyword>
<evidence type="ECO:0000256" key="1">
    <source>
        <dbReference type="SAM" id="Phobius"/>
    </source>
</evidence>
<protein>
    <recommendedName>
        <fullName evidence="3">SGNH domain-containing protein</fullName>
    </recommendedName>
</protein>
<feature type="non-terminal residue" evidence="2">
    <location>
        <position position="316"/>
    </location>
</feature>